<evidence type="ECO:0000313" key="2">
    <source>
        <dbReference type="EMBL" id="PRQ08374.1"/>
    </source>
</evidence>
<comment type="caution">
    <text evidence="2">The sequence shown here is derived from an EMBL/GenBank/DDBJ whole genome shotgun (WGS) entry which is preliminary data.</text>
</comment>
<dbReference type="EMBL" id="PVNL01000042">
    <property type="protein sequence ID" value="PRQ08374.1"/>
    <property type="molecule type" value="Genomic_DNA"/>
</dbReference>
<proteinExistence type="predicted"/>
<evidence type="ECO:0000256" key="1">
    <source>
        <dbReference type="SAM" id="MobiDB-lite"/>
    </source>
</evidence>
<gene>
    <name evidence="2" type="ORF">ENSA7_20010</name>
</gene>
<dbReference type="AlphaFoldDB" id="A0A2S9YTF9"/>
<accession>A0A2S9YTF9</accession>
<protein>
    <submittedName>
        <fullName evidence="2">Uncharacterized protein</fullName>
    </submittedName>
</protein>
<reference evidence="2 3" key="1">
    <citation type="submission" date="2018-03" db="EMBL/GenBank/DDBJ databases">
        <title>Draft Genome Sequences of the Obligatory Marine Myxobacteria Enhygromyxa salina SWB007.</title>
        <authorList>
            <person name="Poehlein A."/>
            <person name="Moghaddam J.A."/>
            <person name="Harms H."/>
            <person name="Alanjari M."/>
            <person name="Koenig G.M."/>
            <person name="Daniel R."/>
            <person name="Schaeberle T.F."/>
        </authorList>
    </citation>
    <scope>NUCLEOTIDE SEQUENCE [LARGE SCALE GENOMIC DNA]</scope>
    <source>
        <strain evidence="2 3">SWB007</strain>
    </source>
</reference>
<dbReference type="OrthoDB" id="9820382at2"/>
<dbReference type="Proteomes" id="UP000238823">
    <property type="component" value="Unassembled WGS sequence"/>
</dbReference>
<feature type="compositionally biased region" description="Gly residues" evidence="1">
    <location>
        <begin position="380"/>
        <end position="392"/>
    </location>
</feature>
<feature type="region of interest" description="Disordered" evidence="1">
    <location>
        <begin position="361"/>
        <end position="392"/>
    </location>
</feature>
<name>A0A2S9YTF9_9BACT</name>
<dbReference type="RefSeq" id="WP_106089015.1">
    <property type="nucleotide sequence ID" value="NZ_PVNL01000042.1"/>
</dbReference>
<organism evidence="2 3">
    <name type="scientific">Enhygromyxa salina</name>
    <dbReference type="NCBI Taxonomy" id="215803"/>
    <lineage>
        <taxon>Bacteria</taxon>
        <taxon>Pseudomonadati</taxon>
        <taxon>Myxococcota</taxon>
        <taxon>Polyangia</taxon>
        <taxon>Nannocystales</taxon>
        <taxon>Nannocystaceae</taxon>
        <taxon>Enhygromyxa</taxon>
    </lineage>
</organism>
<sequence>MLYEAELYLSSAALQCLEPREAGALARLSTFFGFTTQLAEQRRLRLAAALERVLGALRARGIDDAVFGSRDGAACFVDRVGVAEDIDALSEQASEAPVDFDCLRLFVREATRDDSEAAIFDPYRGEIATERPQLQLAVDVEIHRLIPLDGYPLRLRVHGLIAELNSPADEPWDTLAQRTAHYIERRFPTRRVHGHEHVPEEFQRRVESLARSLCREFDTERIDLTLRSAMVLPRHPRMGTLEELPAALAAGSFARLPGLEAPLRYAFAWPEVHAGLSYEQMLVLDGRGRRMLATGPTAVTASEDSLAVGHPPLHLPVPDLLAFSGHEWDAEARRELLLAPGAPCEGLDGDAALNSHERRTFECGSRGPARATTVNRGKGSRSGRGFPGQLGF</sequence>
<evidence type="ECO:0000313" key="3">
    <source>
        <dbReference type="Proteomes" id="UP000238823"/>
    </source>
</evidence>